<evidence type="ECO:0000256" key="3">
    <source>
        <dbReference type="ARBA" id="ARBA00022448"/>
    </source>
</evidence>
<dbReference type="InterPro" id="IPR000515">
    <property type="entry name" value="MetI-like"/>
</dbReference>
<name>A0A1G5WQX9_9EURY</name>
<evidence type="ECO:0000256" key="1">
    <source>
        <dbReference type="ARBA" id="ARBA00004651"/>
    </source>
</evidence>
<reference evidence="10 11" key="1">
    <citation type="submission" date="2016-10" db="EMBL/GenBank/DDBJ databases">
        <authorList>
            <person name="Varghese N."/>
            <person name="Submissions S."/>
        </authorList>
    </citation>
    <scope>NUCLEOTIDE SEQUENCE [LARGE SCALE GENOMIC DNA]</scope>
    <source>
        <strain evidence="10 11">DSM 16643</strain>
    </source>
</reference>
<evidence type="ECO:0000256" key="7">
    <source>
        <dbReference type="ARBA" id="ARBA00023136"/>
    </source>
</evidence>
<keyword evidence="3" id="KW-0813">Transport</keyword>
<dbReference type="GO" id="GO:0005315">
    <property type="term" value="F:phosphate transmembrane transporter activity"/>
    <property type="evidence" value="ECO:0007669"/>
    <property type="project" value="InterPro"/>
</dbReference>
<dbReference type="SUPFAM" id="SSF161098">
    <property type="entry name" value="MetI-like"/>
    <property type="match status" value="1"/>
</dbReference>
<evidence type="ECO:0000256" key="6">
    <source>
        <dbReference type="ARBA" id="ARBA00022989"/>
    </source>
</evidence>
<dbReference type="Proteomes" id="UP000323439">
    <property type="component" value="Unassembled WGS sequence"/>
</dbReference>
<dbReference type="Gene3D" id="1.10.3720.10">
    <property type="entry name" value="MetI-like"/>
    <property type="match status" value="1"/>
</dbReference>
<evidence type="ECO:0000256" key="8">
    <source>
        <dbReference type="RuleBase" id="RU363043"/>
    </source>
</evidence>
<feature type="transmembrane region" description="Helical" evidence="8">
    <location>
        <begin position="200"/>
        <end position="221"/>
    </location>
</feature>
<accession>A0A1G5WQX9</accession>
<keyword evidence="11" id="KW-1185">Reference proteome</keyword>
<evidence type="ECO:0000256" key="5">
    <source>
        <dbReference type="ARBA" id="ARBA00022692"/>
    </source>
</evidence>
<evidence type="ECO:0000313" key="10">
    <source>
        <dbReference type="EMBL" id="SDA60086.1"/>
    </source>
</evidence>
<comment type="similarity">
    <text evidence="2 8">Belongs to the binding-protein-dependent transport system permease family. CysTW subfamily.</text>
</comment>
<evidence type="ECO:0000259" key="9">
    <source>
        <dbReference type="PROSITE" id="PS50928"/>
    </source>
</evidence>
<dbReference type="Pfam" id="PF00528">
    <property type="entry name" value="BPD_transp_1"/>
    <property type="match status" value="1"/>
</dbReference>
<dbReference type="InterPro" id="IPR035906">
    <property type="entry name" value="MetI-like_sf"/>
</dbReference>
<comment type="subcellular location">
    <subcellularLocation>
        <location evidence="1 8">Cell membrane</location>
        <topology evidence="1 8">Multi-pass membrane protein</topology>
    </subcellularLocation>
</comment>
<dbReference type="OrthoDB" id="11402at2157"/>
<feature type="transmembrane region" description="Helical" evidence="8">
    <location>
        <begin position="241"/>
        <end position="263"/>
    </location>
</feature>
<keyword evidence="5 8" id="KW-0812">Transmembrane</keyword>
<evidence type="ECO:0000256" key="4">
    <source>
        <dbReference type="ARBA" id="ARBA00022475"/>
    </source>
</evidence>
<dbReference type="CDD" id="cd06261">
    <property type="entry name" value="TM_PBP2"/>
    <property type="match status" value="1"/>
</dbReference>
<dbReference type="PANTHER" id="PTHR43470">
    <property type="entry name" value="PHOSPHATE TRANSPORT SYSTEM PERMEASE PROTEIN PSTA-RELATED"/>
    <property type="match status" value="1"/>
</dbReference>
<protein>
    <recommendedName>
        <fullName evidence="8">Phosphate transport system permease protein PstA</fullName>
    </recommendedName>
</protein>
<gene>
    <name evidence="10" type="ORF">SAMN02910315_01573</name>
</gene>
<dbReference type="RefSeq" id="WP_149732103.1">
    <property type="nucleotide sequence ID" value="NZ_FMXB01000011.1"/>
</dbReference>
<feature type="transmembrane region" description="Helical" evidence="8">
    <location>
        <begin position="7"/>
        <end position="29"/>
    </location>
</feature>
<feature type="transmembrane region" description="Helical" evidence="8">
    <location>
        <begin position="61"/>
        <end position="82"/>
    </location>
</feature>
<dbReference type="GO" id="GO:0005886">
    <property type="term" value="C:plasma membrane"/>
    <property type="evidence" value="ECO:0007669"/>
    <property type="project" value="UniProtKB-SubCell"/>
</dbReference>
<organism evidence="10 11">
    <name type="scientific">Methanobrevibacter millerae</name>
    <dbReference type="NCBI Taxonomy" id="230361"/>
    <lineage>
        <taxon>Archaea</taxon>
        <taxon>Methanobacteriati</taxon>
        <taxon>Methanobacteriota</taxon>
        <taxon>Methanomada group</taxon>
        <taxon>Methanobacteria</taxon>
        <taxon>Methanobacteriales</taxon>
        <taxon>Methanobacteriaceae</taxon>
        <taxon>Methanobrevibacter</taxon>
    </lineage>
</organism>
<evidence type="ECO:0000313" key="11">
    <source>
        <dbReference type="Proteomes" id="UP000323439"/>
    </source>
</evidence>
<keyword evidence="6 8" id="KW-1133">Transmembrane helix</keyword>
<dbReference type="AlphaFoldDB" id="A0A1G5WQX9"/>
<keyword evidence="4 8" id="KW-1003">Cell membrane</keyword>
<evidence type="ECO:0000256" key="2">
    <source>
        <dbReference type="ARBA" id="ARBA00007069"/>
    </source>
</evidence>
<dbReference type="PROSITE" id="PS50928">
    <property type="entry name" value="ABC_TM1"/>
    <property type="match status" value="1"/>
</dbReference>
<keyword evidence="7 8" id="KW-0472">Membrane</keyword>
<dbReference type="InterPro" id="IPR005672">
    <property type="entry name" value="Phosphate_PstA"/>
</dbReference>
<feature type="transmembrane region" description="Helical" evidence="8">
    <location>
        <begin position="172"/>
        <end position="193"/>
    </location>
</feature>
<dbReference type="NCBIfam" id="TIGR00974">
    <property type="entry name" value="3a0107s02c"/>
    <property type="match status" value="1"/>
</dbReference>
<dbReference type="EMBL" id="FMXB01000011">
    <property type="protein sequence ID" value="SDA60086.1"/>
    <property type="molecule type" value="Genomic_DNA"/>
</dbReference>
<dbReference type="PANTHER" id="PTHR43470:SF3">
    <property type="entry name" value="PHOSPHATE TRANSPORT SYSTEM PERMEASE PROTEIN PSTA-RELATED"/>
    <property type="match status" value="1"/>
</dbReference>
<feature type="domain" description="ABC transmembrane type-1" evidence="9">
    <location>
        <begin position="57"/>
        <end position="259"/>
    </location>
</feature>
<sequence length="273" mass="29204">MDFTKRLLFTSSAALTVSILLVIISYILLKGLPLVDFEFIFSNPIDSGKSGGILPMILSSLYLVVLTALISVPISVGSAIYVTQYCRNDNLTRIIRFCSQTLAAVPSIVYGLFGFAFFILFLKLDWSLLCASLVLALMSIPTIFQVSEVSLNSIPVELTQASLALGASKSQAITSVILPSALSGIFTGVVLALTRAISEAAAVMFVVGSTFAIPLSIFDAGRPLPLHLYILATEGVSIENAYATAAVLLIIILIITVLSNYLINRYQNKIGGI</sequence>
<dbReference type="GO" id="GO:0035435">
    <property type="term" value="P:phosphate ion transmembrane transport"/>
    <property type="evidence" value="ECO:0007669"/>
    <property type="project" value="InterPro"/>
</dbReference>
<proteinExistence type="inferred from homology"/>
<feature type="transmembrane region" description="Helical" evidence="8">
    <location>
        <begin position="102"/>
        <end position="122"/>
    </location>
</feature>